<dbReference type="InterPro" id="IPR036388">
    <property type="entry name" value="WH-like_DNA-bd_sf"/>
</dbReference>
<evidence type="ECO:0000313" key="5">
    <source>
        <dbReference type="Proteomes" id="UP000198778"/>
    </source>
</evidence>
<dbReference type="Proteomes" id="UP000198778">
    <property type="component" value="Unassembled WGS sequence"/>
</dbReference>
<dbReference type="PANTHER" id="PTHR41247:SF1">
    <property type="entry name" value="HTH-TYPE TRANSCRIPTIONAL REPRESSOR YCNK"/>
    <property type="match status" value="1"/>
</dbReference>
<evidence type="ECO:0000259" key="3">
    <source>
        <dbReference type="PROSITE" id="PS51000"/>
    </source>
</evidence>
<evidence type="ECO:0000256" key="1">
    <source>
        <dbReference type="ARBA" id="ARBA00023015"/>
    </source>
</evidence>
<feature type="domain" description="HTH deoR-type" evidence="3">
    <location>
        <begin position="3"/>
        <end position="58"/>
    </location>
</feature>
<dbReference type="InterPro" id="IPR001034">
    <property type="entry name" value="DeoR_HTH"/>
</dbReference>
<name>A0A1H0FRM4_9BACI</name>
<evidence type="ECO:0000313" key="4">
    <source>
        <dbReference type="EMBL" id="SDN97297.1"/>
    </source>
</evidence>
<protein>
    <submittedName>
        <fullName evidence="4">DeoR-like helix-turn-helix domain-containing protein</fullName>
    </submittedName>
</protein>
<reference evidence="5" key="1">
    <citation type="submission" date="2016-10" db="EMBL/GenBank/DDBJ databases">
        <authorList>
            <person name="Varghese N."/>
            <person name="Submissions S."/>
        </authorList>
    </citation>
    <scope>NUCLEOTIDE SEQUENCE [LARGE SCALE GENOMIC DNA]</scope>
    <source>
        <strain evidence="5">CGMCC 1.10369</strain>
    </source>
</reference>
<keyword evidence="1" id="KW-0805">Transcription regulation</keyword>
<gene>
    <name evidence="4" type="ORF">SAMN04488053_10555</name>
</gene>
<dbReference type="OrthoDB" id="9797223at2"/>
<dbReference type="Pfam" id="PF08220">
    <property type="entry name" value="HTH_DeoR"/>
    <property type="match status" value="1"/>
</dbReference>
<organism evidence="4 5">
    <name type="scientific">Alkalicoccus daliensis</name>
    <dbReference type="NCBI Taxonomy" id="745820"/>
    <lineage>
        <taxon>Bacteria</taxon>
        <taxon>Bacillati</taxon>
        <taxon>Bacillota</taxon>
        <taxon>Bacilli</taxon>
        <taxon>Bacillales</taxon>
        <taxon>Bacillaceae</taxon>
        <taxon>Alkalicoccus</taxon>
    </lineage>
</organism>
<proteinExistence type="predicted"/>
<dbReference type="InterPro" id="IPR008719">
    <property type="entry name" value="N2O_reductase_NosL"/>
</dbReference>
<accession>A0A1H0FRM4</accession>
<dbReference type="GO" id="GO:0003700">
    <property type="term" value="F:DNA-binding transcription factor activity"/>
    <property type="evidence" value="ECO:0007669"/>
    <property type="project" value="InterPro"/>
</dbReference>
<dbReference type="Pfam" id="PF05573">
    <property type="entry name" value="NosL"/>
    <property type="match status" value="1"/>
</dbReference>
<dbReference type="EMBL" id="FNIL01000005">
    <property type="protein sequence ID" value="SDN97297.1"/>
    <property type="molecule type" value="Genomic_DNA"/>
</dbReference>
<keyword evidence="5" id="KW-1185">Reference proteome</keyword>
<evidence type="ECO:0000256" key="2">
    <source>
        <dbReference type="ARBA" id="ARBA00023163"/>
    </source>
</evidence>
<dbReference type="RefSeq" id="WP_090842780.1">
    <property type="nucleotide sequence ID" value="NZ_FNIL01000005.1"/>
</dbReference>
<dbReference type="SUPFAM" id="SSF46785">
    <property type="entry name" value="Winged helix' DNA-binding domain"/>
    <property type="match status" value="1"/>
</dbReference>
<dbReference type="SMART" id="SM00420">
    <property type="entry name" value="HTH_DEOR"/>
    <property type="match status" value="1"/>
</dbReference>
<dbReference type="AlphaFoldDB" id="A0A1H0FRM4"/>
<keyword evidence="2" id="KW-0804">Transcription</keyword>
<dbReference type="InterPro" id="IPR036390">
    <property type="entry name" value="WH_DNA-bd_sf"/>
</dbReference>
<dbReference type="PROSITE" id="PS51000">
    <property type="entry name" value="HTH_DEOR_2"/>
    <property type="match status" value="1"/>
</dbReference>
<dbReference type="STRING" id="745820.SAMN04488053_10555"/>
<dbReference type="Gene3D" id="1.10.10.10">
    <property type="entry name" value="Winged helix-like DNA-binding domain superfamily/Winged helix DNA-binding domain"/>
    <property type="match status" value="1"/>
</dbReference>
<sequence length="190" mass="21413">MKPLERQNVIIEMAKKHEVVQVADISRICQVSEMTIYRDVQKLEQAGHIHKTSRGITALRQKQTSEESCSYCHKPAGGRLAVQLVFKDNTQEKACCSHCALLRYTEKREDTVQILCRDFLLDTTINAKHAAFVINSELPLFCCSPQPLVFQRQMDAERFAAGFGGSICSFEEAVSKLTQDMSCGCSVTYR</sequence>
<dbReference type="SUPFAM" id="SSF160387">
    <property type="entry name" value="NosL/MerB-like"/>
    <property type="match status" value="1"/>
</dbReference>
<dbReference type="PANTHER" id="PTHR41247">
    <property type="entry name" value="HTH-TYPE TRANSCRIPTIONAL REPRESSOR YCNK"/>
    <property type="match status" value="1"/>
</dbReference>